<dbReference type="InterPro" id="IPR001242">
    <property type="entry name" value="Condensation_dom"/>
</dbReference>
<dbReference type="Proteomes" id="UP001043456">
    <property type="component" value="Unassembled WGS sequence"/>
</dbReference>
<dbReference type="AlphaFoldDB" id="A0A9P3B4I2"/>
<gene>
    <name evidence="7" type="ORF">Asppvi_002103</name>
</gene>
<dbReference type="RefSeq" id="XP_043154031.1">
    <property type="nucleotide sequence ID" value="XM_043298096.1"/>
</dbReference>
<evidence type="ECO:0000256" key="1">
    <source>
        <dbReference type="ARBA" id="ARBA00022450"/>
    </source>
</evidence>
<dbReference type="Gene3D" id="3.40.50.12780">
    <property type="entry name" value="N-terminal domain of ligase-like"/>
    <property type="match status" value="1"/>
</dbReference>
<evidence type="ECO:0000313" key="7">
    <source>
        <dbReference type="EMBL" id="GIJ83284.1"/>
    </source>
</evidence>
<evidence type="ECO:0000256" key="2">
    <source>
        <dbReference type="ARBA" id="ARBA00022553"/>
    </source>
</evidence>
<dbReference type="InterPro" id="IPR006162">
    <property type="entry name" value="Ppantetheine_attach_site"/>
</dbReference>
<dbReference type="InterPro" id="IPR010071">
    <property type="entry name" value="AA_adenyl_dom"/>
</dbReference>
<dbReference type="InterPro" id="IPR000873">
    <property type="entry name" value="AMP-dep_synth/lig_dom"/>
</dbReference>
<dbReference type="GO" id="GO:0016874">
    <property type="term" value="F:ligase activity"/>
    <property type="evidence" value="ECO:0007669"/>
    <property type="project" value="UniProtKB-KW"/>
</dbReference>
<keyword evidence="1" id="KW-0596">Phosphopantetheine</keyword>
<dbReference type="Gene3D" id="3.30.559.10">
    <property type="entry name" value="Chloramphenicol acetyltransferase-like domain"/>
    <property type="match status" value="1"/>
</dbReference>
<dbReference type="Gene3D" id="1.10.1200.10">
    <property type="entry name" value="ACP-like"/>
    <property type="match status" value="1"/>
</dbReference>
<dbReference type="CDD" id="cd05918">
    <property type="entry name" value="A_NRPS_SidN3_like"/>
    <property type="match status" value="1"/>
</dbReference>
<comment type="similarity">
    <text evidence="5">Belongs to the NRP synthetase family.</text>
</comment>
<dbReference type="GO" id="GO:0043041">
    <property type="term" value="P:amino acid activation for nonribosomal peptide biosynthetic process"/>
    <property type="evidence" value="ECO:0007669"/>
    <property type="project" value="TreeGrafter"/>
</dbReference>
<accession>A0A9P3B4I2</accession>
<dbReference type="Gene3D" id="3.30.559.30">
    <property type="entry name" value="Nonribosomal peptide synthetase, condensation domain"/>
    <property type="match status" value="1"/>
</dbReference>
<dbReference type="GO" id="GO:0005737">
    <property type="term" value="C:cytoplasm"/>
    <property type="evidence" value="ECO:0007669"/>
    <property type="project" value="TreeGrafter"/>
</dbReference>
<protein>
    <submittedName>
        <fullName evidence="7">Nonribosomal peptide synthase</fullName>
    </submittedName>
</protein>
<sequence>MAKDKQLALYGNQESPDCVDACTHELIKARSLSRPNAPAICAWDGNLTYAELEELSSLLAQKLATTGVGSGDLVPLIFSKSKWPIVAMMAVLKAGAAVVPLDASMPEGRIQAVVSQLNARFALASEKCAQSYSHTFEQVFVVDDDHMSSLRTEAPVNSAMQASHPDDIAFTLFTSGTTGLPKGALIPHRNLSSSAVSSGRAMGFDDQSRTLHFTSYTFDASVLEIIWTLVWGGCICVPSEEQRMNSLVETMNQMEVTLAFFTPRMLDLLPLTRVQTLRTIITGGEQPDPGIVHSLSDSFRIIVAYGPCECSVIASIVDCSREVYRPGVLGRPVGCRFWIVNPDNPDELSPVGQAGEIVIEGPIVGSGYHAEKQKTEAVYLRDPPRWARGFEASISKFFPMYRSGDLGRYTQDGEFYFVGRKDNQVKIRGQRVELEEVELHLRTCLSETIVIPQVIAMLASPADSDNRTPSLTAFIVVGADKSVGFLHWEHTDKPAIHTSPTEQKAFASLISNGRSKLARLVPAYAVPSIYVPLRSSPLTPNGKTDRKRLQQLVSMFSRADLGRFQTSVQEYQPPCTPIEEQLGQLWTSLLGVTKIGRQDNFFGLGGDSLSAMRLVVAARKEGLSLTTDKIVINPTLACMADVTSFISKGNEHDVAPFSLLPENEKEEILQEAASQCGVTITDIEDAYPATPQQTFFIDGGINSELFQRQSVHLLPSWVDPETFLQTWDVIIGTYEILRTRMIRRPCGSGYIQVVMKKHALCSRGDSLEDYLEQDHKRIMGVGEPLYRFGVIDDSNLGAKFFVLTVQHAAYDAYSLYQLFETLDHVYHRGYCPAPELKYNRFIEKIVQMDQHAATAFWTSYLADVDTKPLGAVPKGHSVFADTTLQRHVSLVNYSSSSKPISTRLNISLALTISNMLDCRDVILELFSNGRQVDLSGIEDLLAPTLAAYPLKIRVDPQESVLELIRQTQEDSGSITTFDQFQIENVARINPSLHEVCKSAIRVNILPFLEPTKAKLRLPLLWGQSAITRSLRLTCAITRDGVGLEAAFDKQLISIDIADELLRRWELALQQVSIADDDQKVADIDHGGFRTLTTSELLESISNKSRAVKSKLLVSQDQLSGGNG</sequence>
<evidence type="ECO:0000313" key="8">
    <source>
        <dbReference type="Proteomes" id="UP001043456"/>
    </source>
</evidence>
<feature type="domain" description="Carrier" evidence="6">
    <location>
        <begin position="573"/>
        <end position="650"/>
    </location>
</feature>
<dbReference type="InterPro" id="IPR009081">
    <property type="entry name" value="PP-bd_ACP"/>
</dbReference>
<comment type="caution">
    <text evidence="7">The sequence shown here is derived from an EMBL/GenBank/DDBJ whole genome shotgun (WGS) entry which is preliminary data.</text>
</comment>
<proteinExistence type="inferred from homology"/>
<dbReference type="PANTHER" id="PTHR45527:SF16">
    <property type="entry name" value="NONRIBOSOMAL PEPTIDE SYNTHASE ATNA-RELATED"/>
    <property type="match status" value="1"/>
</dbReference>
<dbReference type="Gene3D" id="3.30.300.30">
    <property type="match status" value="1"/>
</dbReference>
<dbReference type="InterPro" id="IPR045851">
    <property type="entry name" value="AMP-bd_C_sf"/>
</dbReference>
<name>A0A9P3B4I2_9EURO</name>
<organism evidence="7 8">
    <name type="scientific">Aspergillus pseudoviridinutans</name>
    <dbReference type="NCBI Taxonomy" id="1517512"/>
    <lineage>
        <taxon>Eukaryota</taxon>
        <taxon>Fungi</taxon>
        <taxon>Dikarya</taxon>
        <taxon>Ascomycota</taxon>
        <taxon>Pezizomycotina</taxon>
        <taxon>Eurotiomycetes</taxon>
        <taxon>Eurotiomycetidae</taxon>
        <taxon>Eurotiales</taxon>
        <taxon>Aspergillaceae</taxon>
        <taxon>Aspergillus</taxon>
        <taxon>Aspergillus subgen. Fumigati</taxon>
    </lineage>
</organism>
<keyword evidence="8" id="KW-1185">Reference proteome</keyword>
<dbReference type="NCBIfam" id="TIGR01733">
    <property type="entry name" value="AA-adenyl-dom"/>
    <property type="match status" value="1"/>
</dbReference>
<keyword evidence="4" id="KW-0677">Repeat</keyword>
<dbReference type="GeneID" id="67000715"/>
<dbReference type="InterPro" id="IPR036736">
    <property type="entry name" value="ACP-like_sf"/>
</dbReference>
<dbReference type="GO" id="GO:0044550">
    <property type="term" value="P:secondary metabolite biosynthetic process"/>
    <property type="evidence" value="ECO:0007669"/>
    <property type="project" value="TreeGrafter"/>
</dbReference>
<dbReference type="Pfam" id="PF00550">
    <property type="entry name" value="PP-binding"/>
    <property type="match status" value="1"/>
</dbReference>
<dbReference type="SUPFAM" id="SSF47336">
    <property type="entry name" value="ACP-like"/>
    <property type="match status" value="1"/>
</dbReference>
<dbReference type="PROSITE" id="PS50075">
    <property type="entry name" value="CARRIER"/>
    <property type="match status" value="1"/>
</dbReference>
<dbReference type="SUPFAM" id="SSF52777">
    <property type="entry name" value="CoA-dependent acyltransferases"/>
    <property type="match status" value="2"/>
</dbReference>
<dbReference type="InterPro" id="IPR023213">
    <property type="entry name" value="CAT-like_dom_sf"/>
</dbReference>
<dbReference type="SUPFAM" id="SSF56801">
    <property type="entry name" value="Acetyl-CoA synthetase-like"/>
    <property type="match status" value="1"/>
</dbReference>
<dbReference type="FunFam" id="1.10.1200.10:FF:000005">
    <property type="entry name" value="Nonribosomal peptide synthetase 1"/>
    <property type="match status" value="1"/>
</dbReference>
<evidence type="ECO:0000256" key="3">
    <source>
        <dbReference type="ARBA" id="ARBA00022598"/>
    </source>
</evidence>
<dbReference type="InterPro" id="IPR042099">
    <property type="entry name" value="ANL_N_sf"/>
</dbReference>
<dbReference type="OrthoDB" id="416786at2759"/>
<dbReference type="Pfam" id="PF00668">
    <property type="entry name" value="Condensation"/>
    <property type="match status" value="1"/>
</dbReference>
<evidence type="ECO:0000256" key="4">
    <source>
        <dbReference type="ARBA" id="ARBA00022737"/>
    </source>
</evidence>
<keyword evidence="3" id="KW-0436">Ligase</keyword>
<dbReference type="PROSITE" id="PS00012">
    <property type="entry name" value="PHOSPHOPANTETHEINE"/>
    <property type="match status" value="1"/>
</dbReference>
<dbReference type="EMBL" id="BHVY01000002">
    <property type="protein sequence ID" value="GIJ83284.1"/>
    <property type="molecule type" value="Genomic_DNA"/>
</dbReference>
<dbReference type="GO" id="GO:0031177">
    <property type="term" value="F:phosphopantetheine binding"/>
    <property type="evidence" value="ECO:0007669"/>
    <property type="project" value="TreeGrafter"/>
</dbReference>
<dbReference type="PANTHER" id="PTHR45527">
    <property type="entry name" value="NONRIBOSOMAL PEPTIDE SYNTHETASE"/>
    <property type="match status" value="1"/>
</dbReference>
<reference evidence="7 8" key="1">
    <citation type="submission" date="2018-10" db="EMBL/GenBank/DDBJ databases">
        <title>Pan-genome distribution and transcriptional activeness of fungal secondary metabolism genes in Aspergillus section Fumigati.</title>
        <authorList>
            <person name="Takahashi H."/>
            <person name="Umemura M."/>
            <person name="Ninomiya A."/>
            <person name="Kusuya Y."/>
            <person name="Urayama S."/>
            <person name="Shimizu M."/>
            <person name="Watanabe A."/>
            <person name="Kamei K."/>
            <person name="Yaguchi T."/>
            <person name="Hagiwara D."/>
        </authorList>
    </citation>
    <scope>NUCLEOTIDE SEQUENCE [LARGE SCALE GENOMIC DNA]</scope>
    <source>
        <strain evidence="7 8">IFM 55266</strain>
    </source>
</reference>
<keyword evidence="2" id="KW-0597">Phosphoprotein</keyword>
<dbReference type="Pfam" id="PF00501">
    <property type="entry name" value="AMP-binding"/>
    <property type="match status" value="1"/>
</dbReference>
<evidence type="ECO:0000256" key="5">
    <source>
        <dbReference type="ARBA" id="ARBA00029454"/>
    </source>
</evidence>
<evidence type="ECO:0000259" key="6">
    <source>
        <dbReference type="PROSITE" id="PS50075"/>
    </source>
</evidence>